<proteinExistence type="predicted"/>
<dbReference type="AlphaFoldDB" id="A0AA36M1Y2"/>
<gene>
    <name evidence="2" type="ORF">CYNAS_LOCUS6934</name>
</gene>
<feature type="signal peptide" evidence="1">
    <location>
        <begin position="1"/>
        <end position="21"/>
    </location>
</feature>
<evidence type="ECO:0000313" key="3">
    <source>
        <dbReference type="Proteomes" id="UP001176961"/>
    </source>
</evidence>
<name>A0AA36M1Y2_CYLNA</name>
<comment type="caution">
    <text evidence="2">The sequence shown here is derived from an EMBL/GenBank/DDBJ whole genome shotgun (WGS) entry which is preliminary data.</text>
</comment>
<evidence type="ECO:0000313" key="2">
    <source>
        <dbReference type="EMBL" id="CAJ0594951.1"/>
    </source>
</evidence>
<reference evidence="2" key="1">
    <citation type="submission" date="2023-07" db="EMBL/GenBank/DDBJ databases">
        <authorList>
            <consortium name="CYATHOMIX"/>
        </authorList>
    </citation>
    <scope>NUCLEOTIDE SEQUENCE</scope>
    <source>
        <strain evidence="2">N/A</strain>
    </source>
</reference>
<evidence type="ECO:0000256" key="1">
    <source>
        <dbReference type="SAM" id="SignalP"/>
    </source>
</evidence>
<dbReference type="EMBL" id="CATQJL010000112">
    <property type="protein sequence ID" value="CAJ0594951.1"/>
    <property type="molecule type" value="Genomic_DNA"/>
</dbReference>
<accession>A0AA36M1Y2</accession>
<organism evidence="2 3">
    <name type="scientific">Cylicocyclus nassatus</name>
    <name type="common">Nematode worm</name>
    <dbReference type="NCBI Taxonomy" id="53992"/>
    <lineage>
        <taxon>Eukaryota</taxon>
        <taxon>Metazoa</taxon>
        <taxon>Ecdysozoa</taxon>
        <taxon>Nematoda</taxon>
        <taxon>Chromadorea</taxon>
        <taxon>Rhabditida</taxon>
        <taxon>Rhabditina</taxon>
        <taxon>Rhabditomorpha</taxon>
        <taxon>Strongyloidea</taxon>
        <taxon>Strongylidae</taxon>
        <taxon>Cylicocyclus</taxon>
    </lineage>
</organism>
<keyword evidence="1" id="KW-0732">Signal</keyword>
<feature type="chain" id="PRO_5041212088" evidence="1">
    <location>
        <begin position="22"/>
        <end position="55"/>
    </location>
</feature>
<keyword evidence="3" id="KW-1185">Reference proteome</keyword>
<protein>
    <submittedName>
        <fullName evidence="2">Uncharacterized protein</fullName>
    </submittedName>
</protein>
<sequence length="55" mass="6349">MRFFNLTLLLTILVILSAVDASWFLSRFKKFNRRGRNRKLGEPAPIGVEEIQDGN</sequence>
<dbReference type="Proteomes" id="UP001176961">
    <property type="component" value="Unassembled WGS sequence"/>
</dbReference>